<accession>A0A812QGM6</accession>
<feature type="compositionally biased region" description="Low complexity" evidence="5">
    <location>
        <begin position="287"/>
        <end position="300"/>
    </location>
</feature>
<dbReference type="EMBL" id="CAJNDS010002204">
    <property type="protein sequence ID" value="CAE7370798.1"/>
    <property type="molecule type" value="Genomic_DNA"/>
</dbReference>
<dbReference type="GO" id="GO:0003723">
    <property type="term" value="F:RNA binding"/>
    <property type="evidence" value="ECO:0007669"/>
    <property type="project" value="UniProtKB-UniRule"/>
</dbReference>
<dbReference type="SUPFAM" id="SSF52540">
    <property type="entry name" value="P-loop containing nucleoside triphosphate hydrolases"/>
    <property type="match status" value="2"/>
</dbReference>
<feature type="region of interest" description="Disordered" evidence="5">
    <location>
        <begin position="285"/>
        <end position="321"/>
    </location>
</feature>
<dbReference type="GO" id="GO:0005524">
    <property type="term" value="F:ATP binding"/>
    <property type="evidence" value="ECO:0007669"/>
    <property type="project" value="UniProtKB-UniRule"/>
</dbReference>
<dbReference type="GO" id="GO:0016787">
    <property type="term" value="F:hydrolase activity"/>
    <property type="evidence" value="ECO:0007669"/>
    <property type="project" value="UniProtKB-KW"/>
</dbReference>
<keyword evidence="3 4" id="KW-0067">ATP-binding</keyword>
<dbReference type="InterPro" id="IPR014001">
    <property type="entry name" value="Helicase_ATP-bd"/>
</dbReference>
<feature type="compositionally biased region" description="Basic and acidic residues" evidence="5">
    <location>
        <begin position="309"/>
        <end position="321"/>
    </location>
</feature>
<comment type="catalytic activity">
    <reaction evidence="4">
        <text>ATP + H2O = ADP + phosphate + H(+)</text>
        <dbReference type="Rhea" id="RHEA:13065"/>
        <dbReference type="ChEBI" id="CHEBI:15377"/>
        <dbReference type="ChEBI" id="CHEBI:15378"/>
        <dbReference type="ChEBI" id="CHEBI:30616"/>
        <dbReference type="ChEBI" id="CHEBI:43474"/>
        <dbReference type="ChEBI" id="CHEBI:456216"/>
        <dbReference type="EC" id="3.6.4.13"/>
    </reaction>
</comment>
<keyword evidence="2 4" id="KW-0378">Hydrolase</keyword>
<keyword evidence="9" id="KW-1185">Reference proteome</keyword>
<comment type="function">
    <text evidence="4">RNA helicase.</text>
</comment>
<feature type="chain" id="PRO_5032940265" description="ATP-dependent RNA helicase" evidence="6">
    <location>
        <begin position="25"/>
        <end position="580"/>
    </location>
</feature>
<dbReference type="GO" id="GO:0003724">
    <property type="term" value="F:RNA helicase activity"/>
    <property type="evidence" value="ECO:0007669"/>
    <property type="project" value="UniProtKB-EC"/>
</dbReference>
<evidence type="ECO:0000256" key="2">
    <source>
        <dbReference type="ARBA" id="ARBA00022801"/>
    </source>
</evidence>
<dbReference type="Pfam" id="PF00270">
    <property type="entry name" value="DEAD"/>
    <property type="match status" value="1"/>
</dbReference>
<keyword evidence="6" id="KW-0732">Signal</keyword>
<evidence type="ECO:0000259" key="7">
    <source>
        <dbReference type="PROSITE" id="PS51192"/>
    </source>
</evidence>
<reference evidence="8" key="1">
    <citation type="submission" date="2021-02" db="EMBL/GenBank/DDBJ databases">
        <authorList>
            <person name="Dougan E. K."/>
            <person name="Rhodes N."/>
            <person name="Thang M."/>
            <person name="Chan C."/>
        </authorList>
    </citation>
    <scope>NUCLEOTIDE SEQUENCE</scope>
</reference>
<dbReference type="Gene3D" id="3.40.50.300">
    <property type="entry name" value="P-loop containing nucleotide triphosphate hydrolases"/>
    <property type="match status" value="2"/>
</dbReference>
<evidence type="ECO:0000256" key="3">
    <source>
        <dbReference type="ARBA" id="ARBA00022840"/>
    </source>
</evidence>
<comment type="caution">
    <text evidence="8">The sequence shown here is derived from an EMBL/GenBank/DDBJ whole genome shotgun (WGS) entry which is preliminary data.</text>
</comment>
<evidence type="ECO:0000313" key="8">
    <source>
        <dbReference type="EMBL" id="CAE7370798.1"/>
    </source>
</evidence>
<dbReference type="OrthoDB" id="447864at2759"/>
<keyword evidence="4" id="KW-0347">Helicase</keyword>
<protein>
    <recommendedName>
        <fullName evidence="4">ATP-dependent RNA helicase</fullName>
        <ecNumber evidence="4">3.6.4.13</ecNumber>
    </recommendedName>
</protein>
<dbReference type="InterPro" id="IPR011545">
    <property type="entry name" value="DEAD/DEAH_box_helicase_dom"/>
</dbReference>
<gene>
    <name evidence="8" type="primary">PRP5</name>
    <name evidence="8" type="ORF">SNAT2548_LOCUS20232</name>
</gene>
<evidence type="ECO:0000256" key="4">
    <source>
        <dbReference type="RuleBase" id="RU365068"/>
    </source>
</evidence>
<evidence type="ECO:0000313" key="9">
    <source>
        <dbReference type="Proteomes" id="UP000604046"/>
    </source>
</evidence>
<evidence type="ECO:0000256" key="1">
    <source>
        <dbReference type="ARBA" id="ARBA00022741"/>
    </source>
</evidence>
<comment type="similarity">
    <text evidence="4">Belongs to the DEAD box helicase family.</text>
</comment>
<dbReference type="SMART" id="SM00487">
    <property type="entry name" value="DEXDc"/>
    <property type="match status" value="1"/>
</dbReference>
<comment type="domain">
    <text evidence="4">The Q motif is unique to and characteristic of the DEAD box family of RNA helicases and controls ATP binding and hydrolysis.</text>
</comment>
<dbReference type="PANTHER" id="PTHR24031">
    <property type="entry name" value="RNA HELICASE"/>
    <property type="match status" value="1"/>
</dbReference>
<feature type="signal peptide" evidence="6">
    <location>
        <begin position="1"/>
        <end position="24"/>
    </location>
</feature>
<evidence type="ECO:0000256" key="5">
    <source>
        <dbReference type="SAM" id="MobiDB-lite"/>
    </source>
</evidence>
<organism evidence="8 9">
    <name type="scientific">Symbiodinium natans</name>
    <dbReference type="NCBI Taxonomy" id="878477"/>
    <lineage>
        <taxon>Eukaryota</taxon>
        <taxon>Sar</taxon>
        <taxon>Alveolata</taxon>
        <taxon>Dinophyceae</taxon>
        <taxon>Suessiales</taxon>
        <taxon>Symbiodiniaceae</taxon>
        <taxon>Symbiodinium</taxon>
    </lineage>
</organism>
<keyword evidence="1 4" id="KW-0547">Nucleotide-binding</keyword>
<evidence type="ECO:0000256" key="6">
    <source>
        <dbReference type="SAM" id="SignalP"/>
    </source>
</evidence>
<proteinExistence type="inferred from homology"/>
<dbReference type="PROSITE" id="PS51192">
    <property type="entry name" value="HELICASE_ATP_BIND_1"/>
    <property type="match status" value="1"/>
</dbReference>
<feature type="domain" description="Helicase ATP-binding" evidence="7">
    <location>
        <begin position="79"/>
        <end position="274"/>
    </location>
</feature>
<dbReference type="EC" id="3.6.4.13" evidence="4"/>
<sequence>MCLGSCRRRLSSAGLVALLAWGSSEVFLAPRQAPTKDQVAVDVDKVSIEELLPALPMESRRALLEHQIHTPSPIQALALPHISSGKHAVLISETGSGKTLAYLLPALQRARDADEDDDGSSTGPSSVMIVTPTRELAVQTLAEAEEHCQGILALATLSARASWWNLMDASVIVATPADLLNIFDNEDAEEVKDLLGRVEVFVMDELDELLPKRKYTGRKLARYQDPGMWPAEGLAKRLMRNNERETLQVVAASATAYRSSRLRLEKVLKRDKLNRFPIPLPRLDPQRSSAASLEAAARARSVVEDEESEERRALEEEAHEKQTYRALPAGIQHFTWKVPLSGSHAAALSAALDLLRPQAALVFVCPNAGETVKSVVQDLQTAGWSGADALTRLLFPDSRTVSGKSSTQRGEAKGWRSANRLLDVRDVTRRGYIEEGDFYREAPIFVSAEESVRGLHLDAVEAVFILGLPKTGASYVHMAGRTGRLPHPRGRAVLVAHGRELMKVTRGFLTETGIRKWEPLGWGSPSLSDMASMADPGSRNVKTWVDDLYSVEEKKAQRSEAAARLDAALGGPVRRLRKRT</sequence>
<dbReference type="Proteomes" id="UP000604046">
    <property type="component" value="Unassembled WGS sequence"/>
</dbReference>
<name>A0A812QGM6_9DINO</name>
<dbReference type="InterPro" id="IPR027417">
    <property type="entry name" value="P-loop_NTPase"/>
</dbReference>
<dbReference type="AlphaFoldDB" id="A0A812QGM6"/>
<keyword evidence="4" id="KW-0694">RNA-binding</keyword>